<dbReference type="Pfam" id="PF02627">
    <property type="entry name" value="CMD"/>
    <property type="match status" value="1"/>
</dbReference>
<keyword evidence="1" id="KW-0732">Signal</keyword>
<evidence type="ECO:0000259" key="3">
    <source>
        <dbReference type="Pfam" id="PF07883"/>
    </source>
</evidence>
<dbReference type="Proteomes" id="UP001165427">
    <property type="component" value="Unassembled WGS sequence"/>
</dbReference>
<comment type="caution">
    <text evidence="4">The sequence shown here is derived from an EMBL/GenBank/DDBJ whole genome shotgun (WGS) entry which is preliminary data.</text>
</comment>
<evidence type="ECO:0000313" key="5">
    <source>
        <dbReference type="Proteomes" id="UP001165427"/>
    </source>
</evidence>
<feature type="domain" description="Carboxymuconolactone decarboxylase-like" evidence="2">
    <location>
        <begin position="25"/>
        <end position="90"/>
    </location>
</feature>
<evidence type="ECO:0000313" key="4">
    <source>
        <dbReference type="EMBL" id="MCJ8501366.1"/>
    </source>
</evidence>
<dbReference type="InterPro" id="IPR029032">
    <property type="entry name" value="AhpD-like"/>
</dbReference>
<keyword evidence="5" id="KW-1185">Reference proteome</keyword>
<dbReference type="InterPro" id="IPR047263">
    <property type="entry name" value="HNL-like_cupin"/>
</dbReference>
<proteinExistence type="predicted"/>
<evidence type="ECO:0000256" key="1">
    <source>
        <dbReference type="SAM" id="SignalP"/>
    </source>
</evidence>
<dbReference type="EMBL" id="JALJRB010000013">
    <property type="protein sequence ID" value="MCJ8501366.1"/>
    <property type="molecule type" value="Genomic_DNA"/>
</dbReference>
<feature type="signal peptide" evidence="1">
    <location>
        <begin position="1"/>
        <end position="26"/>
    </location>
</feature>
<dbReference type="InterPro" id="IPR003779">
    <property type="entry name" value="CMD-like"/>
</dbReference>
<gene>
    <name evidence="4" type="ORF">MRX98_12345</name>
</gene>
<feature type="domain" description="Cupin type-2" evidence="3">
    <location>
        <begin position="288"/>
        <end position="354"/>
    </location>
</feature>
<dbReference type="InterPro" id="IPR013096">
    <property type="entry name" value="Cupin_2"/>
</dbReference>
<evidence type="ECO:0000259" key="2">
    <source>
        <dbReference type="Pfam" id="PF02627"/>
    </source>
</evidence>
<name>A0AA41R494_9BACT</name>
<dbReference type="AlphaFoldDB" id="A0AA41R494"/>
<dbReference type="PANTHER" id="PTHR43698">
    <property type="entry name" value="RIBD C-TERMINAL DOMAIN CONTAINING PROTEIN"/>
    <property type="match status" value="1"/>
</dbReference>
<protein>
    <submittedName>
        <fullName evidence="4">Carboxymuconolactone decarboxylase family protein</fullName>
    </submittedName>
</protein>
<dbReference type="SUPFAM" id="SSF69118">
    <property type="entry name" value="AhpD-like"/>
    <property type="match status" value="1"/>
</dbReference>
<dbReference type="PANTHER" id="PTHR43698:SF1">
    <property type="entry name" value="BLL4564 PROTEIN"/>
    <property type="match status" value="1"/>
</dbReference>
<dbReference type="RefSeq" id="WP_246908794.1">
    <property type="nucleotide sequence ID" value="NZ_JALJRB010000013.1"/>
</dbReference>
<dbReference type="InterPro" id="IPR011051">
    <property type="entry name" value="RmlC_Cupin_sf"/>
</dbReference>
<sequence>MKKYAKTITTLMIVLVSIVSFSQAQADENKTLTTKEKGIIPIAAFTATGNLPQLETALTEGLNAGLTINEIKEILVHSYAYAGFPRALNGINTFMAVLDQRREQGISDTPGKEASPLPADFDRNAYGHQVRNALVGRDISNRTSGYAVFTPVIDQFLVEHLFAEIFVRDVLTHQERQLVTISILAAKTGTEPQLRSHFGVSMNVGWSKSQLADFIQVLEQKVSVETAQRAADTLNDLLGINLPESRNPSVKVIKNQAPTKGSEDYFTGNVTVESRFSSETSDSYRGGIVNFEPRARTAWHTHPFGQTLIVISGRGLVQSEGDAIQEILPGDVVWIPANERHWHGAAPDSPMSHVAISDPMNGSTVEWMEHVSDEQYASRSSFKNEEEKP</sequence>
<dbReference type="InterPro" id="IPR014710">
    <property type="entry name" value="RmlC-like_jellyroll"/>
</dbReference>
<accession>A0AA41R494</accession>
<organism evidence="4 5">
    <name type="scientific">Desulfatitalea alkaliphila</name>
    <dbReference type="NCBI Taxonomy" id="2929485"/>
    <lineage>
        <taxon>Bacteria</taxon>
        <taxon>Pseudomonadati</taxon>
        <taxon>Thermodesulfobacteriota</taxon>
        <taxon>Desulfobacteria</taxon>
        <taxon>Desulfobacterales</taxon>
        <taxon>Desulfosarcinaceae</taxon>
        <taxon>Desulfatitalea</taxon>
    </lineage>
</organism>
<dbReference type="CDD" id="cd02233">
    <property type="entry name" value="cupin_HNL-like"/>
    <property type="match status" value="1"/>
</dbReference>
<feature type="chain" id="PRO_5041335002" evidence="1">
    <location>
        <begin position="27"/>
        <end position="389"/>
    </location>
</feature>
<dbReference type="SUPFAM" id="SSF51182">
    <property type="entry name" value="RmlC-like cupins"/>
    <property type="match status" value="1"/>
</dbReference>
<dbReference type="Gene3D" id="1.20.1290.10">
    <property type="entry name" value="AhpD-like"/>
    <property type="match status" value="1"/>
</dbReference>
<reference evidence="4" key="1">
    <citation type="submission" date="2022-04" db="EMBL/GenBank/DDBJ databases">
        <title>Desulfatitalea alkaliphila sp. nov., a novel anaerobic sulfate-reducing bacterium isolated from terrestrial mud volcano, Taman Peninsula, Russia.</title>
        <authorList>
            <person name="Khomyakova M.A."/>
            <person name="Merkel A.Y."/>
            <person name="Slobodkin A.I."/>
        </authorList>
    </citation>
    <scope>NUCLEOTIDE SEQUENCE</scope>
    <source>
        <strain evidence="4">M08but</strain>
    </source>
</reference>
<dbReference type="Gene3D" id="2.60.120.10">
    <property type="entry name" value="Jelly Rolls"/>
    <property type="match status" value="1"/>
</dbReference>
<dbReference type="Pfam" id="PF07883">
    <property type="entry name" value="Cupin_2"/>
    <property type="match status" value="1"/>
</dbReference>
<dbReference type="GO" id="GO:0051920">
    <property type="term" value="F:peroxiredoxin activity"/>
    <property type="evidence" value="ECO:0007669"/>
    <property type="project" value="InterPro"/>
</dbReference>